<dbReference type="GeneID" id="88855616"/>
<name>A0ABY9XMD8_9GAMM</name>
<evidence type="ECO:0008006" key="4">
    <source>
        <dbReference type="Google" id="ProtNLM"/>
    </source>
</evidence>
<reference evidence="2 3" key="1">
    <citation type="journal article" date="2023" name="Access Microbiol">
        <title>The genome of a steinernematid-associated Pseudomonas piscis bacterium encodes the biosynthesis of insect toxins.</title>
        <authorList>
            <person name="Awori R.M."/>
            <person name="Hendre P."/>
            <person name="Amugune N.O."/>
        </authorList>
    </citation>
    <scope>NUCLEOTIDE SEQUENCE [LARGE SCALE GENOMIC DNA]</scope>
    <source>
        <strain evidence="2 3">97</strain>
    </source>
</reference>
<gene>
    <name evidence="2" type="ORF">QL112_008625</name>
</gene>
<proteinExistence type="predicted"/>
<organism evidence="2 3">
    <name type="scientific">Xenorhabdus griffiniae</name>
    <dbReference type="NCBI Taxonomy" id="351672"/>
    <lineage>
        <taxon>Bacteria</taxon>
        <taxon>Pseudomonadati</taxon>
        <taxon>Pseudomonadota</taxon>
        <taxon>Gammaproteobacteria</taxon>
        <taxon>Enterobacterales</taxon>
        <taxon>Morganellaceae</taxon>
        <taxon>Xenorhabdus</taxon>
    </lineage>
</organism>
<feature type="compositionally biased region" description="Basic and acidic residues" evidence="1">
    <location>
        <begin position="60"/>
        <end position="84"/>
    </location>
</feature>
<feature type="region of interest" description="Disordered" evidence="1">
    <location>
        <begin position="52"/>
        <end position="84"/>
    </location>
</feature>
<evidence type="ECO:0000313" key="2">
    <source>
        <dbReference type="EMBL" id="WNH03720.1"/>
    </source>
</evidence>
<dbReference type="RefSeq" id="WP_223281742.1">
    <property type="nucleotide sequence ID" value="NZ_CAWPOC010000224.1"/>
</dbReference>
<protein>
    <recommendedName>
        <fullName evidence="4">Phage protein</fullName>
    </recommendedName>
</protein>
<keyword evidence="3" id="KW-1185">Reference proteome</keyword>
<dbReference type="EMBL" id="CP133647">
    <property type="protein sequence ID" value="WNH03720.1"/>
    <property type="molecule type" value="Genomic_DNA"/>
</dbReference>
<sequence>MALVKVIAGNLFSGANLQKLEVGDFAEVDQLTAQRWAAIGLVELIEDRVFEVATPPQDSSDTKPDKPLKGKGKGDKPDGADNAE</sequence>
<evidence type="ECO:0000313" key="3">
    <source>
        <dbReference type="Proteomes" id="UP001300348"/>
    </source>
</evidence>
<dbReference type="Proteomes" id="UP001300348">
    <property type="component" value="Chromosome"/>
</dbReference>
<evidence type="ECO:0000256" key="1">
    <source>
        <dbReference type="SAM" id="MobiDB-lite"/>
    </source>
</evidence>
<accession>A0ABY9XMD8</accession>